<evidence type="ECO:0000313" key="2">
    <source>
        <dbReference type="Proteomes" id="UP000009022"/>
    </source>
</evidence>
<accession>B3RWJ5</accession>
<evidence type="ECO:0008006" key="3">
    <source>
        <dbReference type="Google" id="ProtNLM"/>
    </source>
</evidence>
<dbReference type="PANTHER" id="PTHR39441">
    <property type="entry name" value="DUF2252 DOMAIN-CONTAINING PROTEIN"/>
    <property type="match status" value="1"/>
</dbReference>
<dbReference type="EMBL" id="DS985245">
    <property type="protein sequence ID" value="EDV25147.1"/>
    <property type="molecule type" value="Genomic_DNA"/>
</dbReference>
<keyword evidence="2" id="KW-1185">Reference proteome</keyword>
<proteinExistence type="predicted"/>
<dbReference type="CTD" id="6754250"/>
<dbReference type="InParanoid" id="B3RWJ5"/>
<dbReference type="eggNOG" id="ENOG502RCBX">
    <property type="taxonomic scope" value="Eukaryota"/>
</dbReference>
<dbReference type="Proteomes" id="UP000009022">
    <property type="component" value="Unassembled WGS sequence"/>
</dbReference>
<dbReference type="AlphaFoldDB" id="B3RWJ5"/>
<dbReference type="GeneID" id="6754250"/>
<sequence length="402" mass="45904">MAGSAFVFYRGTNHLFWKDFTGDSRLSQFSNDNTKVWLQGDLHAENYGAFTNDQDQVIYDLNDFDESVIEDYQYDIWRMAVSLVLVARQNSGFSQSKVNTILDAFSENYLDTMKNYRGNNQEVDKIYTRSNTYGRLDNFLADVENKESRVKMLDKWTNLVSNRRQFDLAYQKLEAASSSDRSAITQAMSGYGTTLSGKISYSSSYFYVKDIAKRILAGTGSLGTPRYYILIEGPSSSQNDDIILDVKLQGKPTAYYYWGYYQQQYFDSAFNNDAERHAIAYKALLTSVDDYLGWMNFNGGYYSVRERSPYKEGFDTTELNTLDRFTNLASQWGAILATDHARSDKDYDSSLISASVDKEIDIMTDGRHSEFRSLVRSIANSYADTVEDDYNTFKSSHLAASC</sequence>
<dbReference type="KEGG" id="tad:TRIADDRAFT_56771"/>
<dbReference type="RefSeq" id="XP_002113037.1">
    <property type="nucleotide sequence ID" value="XM_002113001.1"/>
</dbReference>
<dbReference type="InterPro" id="IPR018721">
    <property type="entry name" value="DUF2252"/>
</dbReference>
<organism evidence="1 2">
    <name type="scientific">Trichoplax adhaerens</name>
    <name type="common">Trichoplax reptans</name>
    <dbReference type="NCBI Taxonomy" id="10228"/>
    <lineage>
        <taxon>Eukaryota</taxon>
        <taxon>Metazoa</taxon>
        <taxon>Placozoa</taxon>
        <taxon>Uniplacotomia</taxon>
        <taxon>Trichoplacea</taxon>
        <taxon>Trichoplacidae</taxon>
        <taxon>Trichoplax</taxon>
    </lineage>
</organism>
<dbReference type="HOGENOM" id="CLU_032121_1_0_1"/>
<dbReference type="OrthoDB" id="9975454at2759"/>
<evidence type="ECO:0000313" key="1">
    <source>
        <dbReference type="EMBL" id="EDV25147.1"/>
    </source>
</evidence>
<protein>
    <recommendedName>
        <fullName evidence="3">DUF2252 domain-containing protein</fullName>
    </recommendedName>
</protein>
<name>B3RWJ5_TRIAD</name>
<dbReference type="PANTHER" id="PTHR39441:SF1">
    <property type="entry name" value="DUF2252 DOMAIN-CONTAINING PROTEIN"/>
    <property type="match status" value="1"/>
</dbReference>
<gene>
    <name evidence="1" type="ORF">TRIADDRAFT_56771</name>
</gene>
<dbReference type="Pfam" id="PF10009">
    <property type="entry name" value="DUF2252"/>
    <property type="match status" value="1"/>
</dbReference>
<reference evidence="1 2" key="1">
    <citation type="journal article" date="2008" name="Nature">
        <title>The Trichoplax genome and the nature of placozoans.</title>
        <authorList>
            <person name="Srivastava M."/>
            <person name="Begovic E."/>
            <person name="Chapman J."/>
            <person name="Putnam N.H."/>
            <person name="Hellsten U."/>
            <person name="Kawashima T."/>
            <person name="Kuo A."/>
            <person name="Mitros T."/>
            <person name="Salamov A."/>
            <person name="Carpenter M.L."/>
            <person name="Signorovitch A.Y."/>
            <person name="Moreno M.A."/>
            <person name="Kamm K."/>
            <person name="Grimwood J."/>
            <person name="Schmutz J."/>
            <person name="Shapiro H."/>
            <person name="Grigoriev I.V."/>
            <person name="Buss L.W."/>
            <person name="Schierwater B."/>
            <person name="Dellaporta S.L."/>
            <person name="Rokhsar D.S."/>
        </authorList>
    </citation>
    <scope>NUCLEOTIDE SEQUENCE [LARGE SCALE GENOMIC DNA]</scope>
    <source>
        <strain evidence="1 2">Grell-BS-1999</strain>
    </source>
</reference>